<protein>
    <submittedName>
        <fullName evidence="1">Uncharacterized protein</fullName>
    </submittedName>
</protein>
<accession>A0ABP9T428</accession>
<evidence type="ECO:0000313" key="2">
    <source>
        <dbReference type="Proteomes" id="UP001499878"/>
    </source>
</evidence>
<name>A0ABP9T428_9ACTN</name>
<proteinExistence type="predicted"/>
<dbReference type="Proteomes" id="UP001499878">
    <property type="component" value="Unassembled WGS sequence"/>
</dbReference>
<gene>
    <name evidence="1" type="ORF">GCM10023323_23930</name>
</gene>
<reference evidence="2" key="1">
    <citation type="journal article" date="2019" name="Int. J. Syst. Evol. Microbiol.">
        <title>The Global Catalogue of Microorganisms (GCM) 10K type strain sequencing project: providing services to taxonomists for standard genome sequencing and annotation.</title>
        <authorList>
            <consortium name="The Broad Institute Genomics Platform"/>
            <consortium name="The Broad Institute Genome Sequencing Center for Infectious Disease"/>
            <person name="Wu L."/>
            <person name="Ma J."/>
        </authorList>
    </citation>
    <scope>NUCLEOTIDE SEQUENCE [LARGE SCALE GENOMIC DNA]</scope>
    <source>
        <strain evidence="2">JCM 18306</strain>
    </source>
</reference>
<sequence length="91" mass="10214">MSHEVRPPRWTAQEMDDFERARALLSALIAAYSARIGRAPNREAAAVLRAERAPLLEERDKLTAGDRERVAEILREMPGRLESVRDGSTDA</sequence>
<keyword evidence="2" id="KW-1185">Reference proteome</keyword>
<evidence type="ECO:0000313" key="1">
    <source>
        <dbReference type="EMBL" id="GAA5207631.1"/>
    </source>
</evidence>
<dbReference type="EMBL" id="BAABJR010000005">
    <property type="protein sequence ID" value="GAA5207631.1"/>
    <property type="molecule type" value="Genomic_DNA"/>
</dbReference>
<comment type="caution">
    <text evidence="1">The sequence shown here is derived from an EMBL/GenBank/DDBJ whole genome shotgun (WGS) entry which is preliminary data.</text>
</comment>
<organism evidence="1 2">
    <name type="scientific">Streptomyces thinghirensis</name>
    <dbReference type="NCBI Taxonomy" id="551547"/>
    <lineage>
        <taxon>Bacteria</taxon>
        <taxon>Bacillati</taxon>
        <taxon>Actinomycetota</taxon>
        <taxon>Actinomycetes</taxon>
        <taxon>Kitasatosporales</taxon>
        <taxon>Streptomycetaceae</taxon>
        <taxon>Streptomyces</taxon>
    </lineage>
</organism>